<dbReference type="Proteomes" id="UP000034034">
    <property type="component" value="Chromosome"/>
</dbReference>
<gene>
    <name evidence="1" type="ORF">SXIM_02220</name>
</gene>
<accession>A0A0F7CMR2</accession>
<name>A0A0F7CMR2_9ACTN</name>
<evidence type="ECO:0000313" key="2">
    <source>
        <dbReference type="Proteomes" id="UP000034034"/>
    </source>
</evidence>
<reference evidence="1" key="1">
    <citation type="submission" date="2019-08" db="EMBL/GenBank/DDBJ databases">
        <title>Complete genome sequence of a mangrove-derived Streptomyces xiamenensis.</title>
        <authorList>
            <person name="Xu J."/>
        </authorList>
    </citation>
    <scope>NUCLEOTIDE SEQUENCE</scope>
    <source>
        <strain evidence="1">318</strain>
    </source>
</reference>
<keyword evidence="2" id="KW-1185">Reference proteome</keyword>
<dbReference type="KEGG" id="sxi:SXIM_02220"/>
<sequence>MLEEAAAAGWIGGCGWATWSGFADGMLTIPVLLTAALSAGSAAHHLVAARRYPALSLHATLT</sequence>
<dbReference type="HOGENOM" id="CLU_2902552_0_0_11"/>
<dbReference type="EMBL" id="CP009922">
    <property type="protein sequence ID" value="AKG41606.1"/>
    <property type="molecule type" value="Genomic_DNA"/>
</dbReference>
<organism evidence="1 2">
    <name type="scientific">Streptomyces xiamenensis</name>
    <dbReference type="NCBI Taxonomy" id="408015"/>
    <lineage>
        <taxon>Bacteria</taxon>
        <taxon>Bacillati</taxon>
        <taxon>Actinomycetota</taxon>
        <taxon>Actinomycetes</taxon>
        <taxon>Kitasatosporales</taxon>
        <taxon>Streptomycetaceae</taxon>
        <taxon>Streptomyces</taxon>
    </lineage>
</organism>
<protein>
    <submittedName>
        <fullName evidence="1">Uncharacterized protein</fullName>
    </submittedName>
</protein>
<dbReference type="RefSeq" id="WP_053116063.1">
    <property type="nucleotide sequence ID" value="NZ_CP009922.3"/>
</dbReference>
<dbReference type="PATRIC" id="fig|408015.6.peg.247"/>
<evidence type="ECO:0000313" key="1">
    <source>
        <dbReference type="EMBL" id="AKG41606.1"/>
    </source>
</evidence>
<proteinExistence type="predicted"/>
<dbReference type="AlphaFoldDB" id="A0A0F7CMR2"/>